<proteinExistence type="inferred from homology"/>
<protein>
    <recommendedName>
        <fullName evidence="3">Serpin domain-containing protein</fullName>
    </recommendedName>
</protein>
<evidence type="ECO:0000313" key="5">
    <source>
        <dbReference type="Proteomes" id="UP000193498"/>
    </source>
</evidence>
<dbReference type="PROSITE" id="PS00284">
    <property type="entry name" value="SERPIN"/>
    <property type="match status" value="1"/>
</dbReference>
<reference evidence="4 5" key="1">
    <citation type="submission" date="2016-07" db="EMBL/GenBank/DDBJ databases">
        <title>Pervasive Adenine N6-methylation of Active Genes in Fungi.</title>
        <authorList>
            <consortium name="DOE Joint Genome Institute"/>
            <person name="Mondo S.J."/>
            <person name="Dannebaum R.O."/>
            <person name="Kuo R.C."/>
            <person name="Labutti K."/>
            <person name="Haridas S."/>
            <person name="Kuo A."/>
            <person name="Salamov A."/>
            <person name="Ahrendt S.R."/>
            <person name="Lipzen A."/>
            <person name="Sullivan W."/>
            <person name="Andreopoulos W.B."/>
            <person name="Clum A."/>
            <person name="Lindquist E."/>
            <person name="Daum C."/>
            <person name="Ramamoorthy G.K."/>
            <person name="Gryganskyi A."/>
            <person name="Culley D."/>
            <person name="Magnuson J.K."/>
            <person name="James T.Y."/>
            <person name="O'Malley M.A."/>
            <person name="Stajich J.E."/>
            <person name="Spatafora J.W."/>
            <person name="Visel A."/>
            <person name="Grigoriev I.V."/>
        </authorList>
    </citation>
    <scope>NUCLEOTIDE SEQUENCE [LARGE SCALE GENOMIC DNA]</scope>
    <source>
        <strain evidence="4 5">CBS 931.73</strain>
    </source>
</reference>
<dbReference type="EMBL" id="MCFE01000562">
    <property type="protein sequence ID" value="ORX86865.1"/>
    <property type="molecule type" value="Genomic_DNA"/>
</dbReference>
<dbReference type="InterPro" id="IPR023795">
    <property type="entry name" value="Serpin_CS"/>
</dbReference>
<organism evidence="4 5">
    <name type="scientific">Basidiobolus meristosporus CBS 931.73</name>
    <dbReference type="NCBI Taxonomy" id="1314790"/>
    <lineage>
        <taxon>Eukaryota</taxon>
        <taxon>Fungi</taxon>
        <taxon>Fungi incertae sedis</taxon>
        <taxon>Zoopagomycota</taxon>
        <taxon>Entomophthoromycotina</taxon>
        <taxon>Basidiobolomycetes</taxon>
        <taxon>Basidiobolales</taxon>
        <taxon>Basidiobolaceae</taxon>
        <taxon>Basidiobolus</taxon>
    </lineage>
</organism>
<sequence length="384" mass="43966">MDFETDQDALLYKSICSVSNKLSKYLSTEKSNVLYSPLSVSLALLLLLNGTSEQADSREELLAFFDIVDDRGEKLDKLNSIMNTSLKAYFSQDKNGSANKDQTDFIVGNSLWGDQIFPSYVSRIQDLFEAEGFPVPKNGKEVNDWIEQKTNGHLKRFFDDDKQFSKDSVMLLNSVYFRGNWAIPFDQQQSYMGEFSTSKTHMAEVRMMRSSGEKWEHKENGKYEVLRLQYKDTKFSASIVLPKEVLTFQEAEAMMTKEDWDFVYLQRSMDNEGTVIIPKFDLEHSVELKDGLVKSGVKKIFNRAESGLTELCASPIEVKQVYHKCRIQVDETGSTASAATAILMMKCCLPISPPFYFECNRPFYFIIHTDRGIPLFVSYVQDPK</sequence>
<dbReference type="STRING" id="1314790.A0A1Y1XME7"/>
<keyword evidence="5" id="KW-1185">Reference proteome</keyword>
<comment type="similarity">
    <text evidence="1 2">Belongs to the serpin family.</text>
</comment>
<accession>A0A1Y1XME7</accession>
<name>A0A1Y1XME7_9FUNG</name>
<dbReference type="InterPro" id="IPR023796">
    <property type="entry name" value="Serpin_dom"/>
</dbReference>
<dbReference type="OrthoDB" id="1063785at2759"/>
<feature type="domain" description="Serpin" evidence="3">
    <location>
        <begin position="20"/>
        <end position="383"/>
    </location>
</feature>
<dbReference type="PANTHER" id="PTHR11461:SF211">
    <property type="entry name" value="GH10112P-RELATED"/>
    <property type="match status" value="1"/>
</dbReference>
<dbReference type="Gene3D" id="3.30.497.10">
    <property type="entry name" value="Antithrombin, subunit I, domain 2"/>
    <property type="match status" value="1"/>
</dbReference>
<dbReference type="InParanoid" id="A0A1Y1XME7"/>
<dbReference type="Pfam" id="PF00079">
    <property type="entry name" value="Serpin"/>
    <property type="match status" value="1"/>
</dbReference>
<comment type="caution">
    <text evidence="4">The sequence shown here is derived from an EMBL/GenBank/DDBJ whole genome shotgun (WGS) entry which is preliminary data.</text>
</comment>
<dbReference type="InterPro" id="IPR000215">
    <property type="entry name" value="Serpin_fam"/>
</dbReference>
<evidence type="ECO:0000256" key="2">
    <source>
        <dbReference type="RuleBase" id="RU000411"/>
    </source>
</evidence>
<dbReference type="InterPro" id="IPR042185">
    <property type="entry name" value="Serpin_sf_2"/>
</dbReference>
<dbReference type="InterPro" id="IPR042178">
    <property type="entry name" value="Serpin_sf_1"/>
</dbReference>
<dbReference type="GO" id="GO:0005615">
    <property type="term" value="C:extracellular space"/>
    <property type="evidence" value="ECO:0007669"/>
    <property type="project" value="InterPro"/>
</dbReference>
<dbReference type="SMART" id="SM00093">
    <property type="entry name" value="SERPIN"/>
    <property type="match status" value="1"/>
</dbReference>
<dbReference type="AlphaFoldDB" id="A0A1Y1XME7"/>
<evidence type="ECO:0000259" key="3">
    <source>
        <dbReference type="SMART" id="SM00093"/>
    </source>
</evidence>
<evidence type="ECO:0000313" key="4">
    <source>
        <dbReference type="EMBL" id="ORX86865.1"/>
    </source>
</evidence>
<dbReference type="GO" id="GO:0004867">
    <property type="term" value="F:serine-type endopeptidase inhibitor activity"/>
    <property type="evidence" value="ECO:0007669"/>
    <property type="project" value="InterPro"/>
</dbReference>
<dbReference type="Gene3D" id="2.30.39.10">
    <property type="entry name" value="Alpha-1-antitrypsin, domain 1"/>
    <property type="match status" value="1"/>
</dbReference>
<dbReference type="SUPFAM" id="SSF56574">
    <property type="entry name" value="Serpins"/>
    <property type="match status" value="1"/>
</dbReference>
<dbReference type="Proteomes" id="UP000193498">
    <property type="component" value="Unassembled WGS sequence"/>
</dbReference>
<dbReference type="InterPro" id="IPR036186">
    <property type="entry name" value="Serpin_sf"/>
</dbReference>
<dbReference type="CDD" id="cd00172">
    <property type="entry name" value="serpin"/>
    <property type="match status" value="1"/>
</dbReference>
<gene>
    <name evidence="4" type="ORF">K493DRAFT_319740</name>
</gene>
<dbReference type="PANTHER" id="PTHR11461">
    <property type="entry name" value="SERINE PROTEASE INHIBITOR, SERPIN"/>
    <property type="match status" value="1"/>
</dbReference>
<evidence type="ECO:0000256" key="1">
    <source>
        <dbReference type="ARBA" id="ARBA00009500"/>
    </source>
</evidence>